<dbReference type="AlphaFoldDB" id="A0A453GIA5"/>
<dbReference type="PANTHER" id="PTHR31669">
    <property type="entry name" value="PROTEIN FAR1-RELATED SEQUENCE 10-RELATED"/>
    <property type="match status" value="1"/>
</dbReference>
<dbReference type="Gramene" id="AET3Gv21027000.1">
    <property type="protein sequence ID" value="AET3Gv21027000.1"/>
    <property type="gene ID" value="AET3Gv21027000"/>
</dbReference>
<name>A0A453GIA5_AEGTS</name>
<protein>
    <recommendedName>
        <fullName evidence="1">Protein FAR1-RELATED SEQUENCE</fullName>
    </recommendedName>
</protein>
<comment type="subcellular location">
    <subcellularLocation>
        <location evidence="1">Nucleus</location>
    </subcellularLocation>
</comment>
<organism evidence="2 3">
    <name type="scientific">Aegilops tauschii subsp. strangulata</name>
    <name type="common">Goatgrass</name>
    <dbReference type="NCBI Taxonomy" id="200361"/>
    <lineage>
        <taxon>Eukaryota</taxon>
        <taxon>Viridiplantae</taxon>
        <taxon>Streptophyta</taxon>
        <taxon>Embryophyta</taxon>
        <taxon>Tracheophyta</taxon>
        <taxon>Spermatophyta</taxon>
        <taxon>Magnoliopsida</taxon>
        <taxon>Liliopsida</taxon>
        <taxon>Poales</taxon>
        <taxon>Poaceae</taxon>
        <taxon>BOP clade</taxon>
        <taxon>Pooideae</taxon>
        <taxon>Triticodae</taxon>
        <taxon>Triticeae</taxon>
        <taxon>Triticinae</taxon>
        <taxon>Aegilops</taxon>
    </lineage>
</organism>
<dbReference type="Proteomes" id="UP000015105">
    <property type="component" value="Chromosome 3D"/>
</dbReference>
<evidence type="ECO:0000256" key="1">
    <source>
        <dbReference type="RuleBase" id="RU367018"/>
    </source>
</evidence>
<dbReference type="InterPro" id="IPR031052">
    <property type="entry name" value="FHY3/FAR1"/>
</dbReference>
<reference evidence="3" key="2">
    <citation type="journal article" date="2017" name="Nat. Plants">
        <title>The Aegilops tauschii genome reveals multiple impacts of transposons.</title>
        <authorList>
            <person name="Zhao G."/>
            <person name="Zou C."/>
            <person name="Li K."/>
            <person name="Wang K."/>
            <person name="Li T."/>
            <person name="Gao L."/>
            <person name="Zhang X."/>
            <person name="Wang H."/>
            <person name="Yang Z."/>
            <person name="Liu X."/>
            <person name="Jiang W."/>
            <person name="Mao L."/>
            <person name="Kong X."/>
            <person name="Jiao Y."/>
            <person name="Jia J."/>
        </authorList>
    </citation>
    <scope>NUCLEOTIDE SEQUENCE [LARGE SCALE GENOMIC DNA]</scope>
    <source>
        <strain evidence="3">cv. AL8/78</strain>
    </source>
</reference>
<dbReference type="GO" id="GO:0006355">
    <property type="term" value="P:regulation of DNA-templated transcription"/>
    <property type="evidence" value="ECO:0007669"/>
    <property type="project" value="UniProtKB-UniRule"/>
</dbReference>
<sequence>MIRAYECRKMWAKPYFYGVFCANMCSTQRSESANMVLQNLLSRNSSLNSFITQCTKLTDDKDKCR</sequence>
<reference evidence="2" key="4">
    <citation type="submission" date="2019-03" db="UniProtKB">
        <authorList>
            <consortium name="EnsemblPlants"/>
        </authorList>
    </citation>
    <scope>IDENTIFICATION</scope>
</reference>
<reference evidence="2" key="5">
    <citation type="journal article" date="2021" name="G3 (Bethesda)">
        <title>Aegilops tauschii genome assembly Aet v5.0 features greater sequence contiguity and improved annotation.</title>
        <authorList>
            <person name="Wang L."/>
            <person name="Zhu T."/>
            <person name="Rodriguez J.C."/>
            <person name="Deal K.R."/>
            <person name="Dubcovsky J."/>
            <person name="McGuire P.E."/>
            <person name="Lux T."/>
            <person name="Spannagl M."/>
            <person name="Mayer K.F.X."/>
            <person name="Baldrich P."/>
            <person name="Meyers B.C."/>
            <person name="Huo N."/>
            <person name="Gu Y.Q."/>
            <person name="Zhou H."/>
            <person name="Devos K.M."/>
            <person name="Bennetzen J.L."/>
            <person name="Unver T."/>
            <person name="Budak H."/>
            <person name="Gulick P.J."/>
            <person name="Galiba G."/>
            <person name="Kalapos B."/>
            <person name="Nelson D.R."/>
            <person name="Li P."/>
            <person name="You F.M."/>
            <person name="Luo M.C."/>
            <person name="Dvorak J."/>
        </authorList>
    </citation>
    <scope>NUCLEOTIDE SEQUENCE [LARGE SCALE GENOMIC DNA]</scope>
    <source>
        <strain evidence="2">cv. AL8/78</strain>
    </source>
</reference>
<proteinExistence type="inferred from homology"/>
<keyword evidence="1" id="KW-0539">Nucleus</keyword>
<accession>A0A453GIA5</accession>
<dbReference type="PANTHER" id="PTHR31669:SF283">
    <property type="entry name" value="PROTEIN FAR1-RELATED SEQUENCE"/>
    <property type="match status" value="1"/>
</dbReference>
<comment type="similarity">
    <text evidence="1">Belongs to the FHY3/FAR1 family.</text>
</comment>
<keyword evidence="3" id="KW-1185">Reference proteome</keyword>
<keyword evidence="1" id="KW-0862">Zinc</keyword>
<dbReference type="EnsemblPlants" id="AET3Gv21027000.1">
    <property type="protein sequence ID" value="AET3Gv21027000.1"/>
    <property type="gene ID" value="AET3Gv21027000"/>
</dbReference>
<dbReference type="GO" id="GO:0008270">
    <property type="term" value="F:zinc ion binding"/>
    <property type="evidence" value="ECO:0007669"/>
    <property type="project" value="UniProtKB-UniRule"/>
</dbReference>
<evidence type="ECO:0000313" key="2">
    <source>
        <dbReference type="EnsemblPlants" id="AET3Gv21027000.1"/>
    </source>
</evidence>
<keyword evidence="1" id="KW-0479">Metal-binding</keyword>
<evidence type="ECO:0000313" key="3">
    <source>
        <dbReference type="Proteomes" id="UP000015105"/>
    </source>
</evidence>
<keyword evidence="1" id="KW-0863">Zinc-finger</keyword>
<comment type="function">
    <text evidence="1">Putative transcription activator involved in regulating light control of development.</text>
</comment>
<reference evidence="3" key="1">
    <citation type="journal article" date="2014" name="Science">
        <title>Ancient hybridizations among the ancestral genomes of bread wheat.</title>
        <authorList>
            <consortium name="International Wheat Genome Sequencing Consortium,"/>
            <person name="Marcussen T."/>
            <person name="Sandve S.R."/>
            <person name="Heier L."/>
            <person name="Spannagl M."/>
            <person name="Pfeifer M."/>
            <person name="Jakobsen K.S."/>
            <person name="Wulff B.B."/>
            <person name="Steuernagel B."/>
            <person name="Mayer K.F."/>
            <person name="Olsen O.A."/>
        </authorList>
    </citation>
    <scope>NUCLEOTIDE SEQUENCE [LARGE SCALE GENOMIC DNA]</scope>
    <source>
        <strain evidence="3">cv. AL8/78</strain>
    </source>
</reference>
<reference evidence="2" key="3">
    <citation type="journal article" date="2017" name="Nature">
        <title>Genome sequence of the progenitor of the wheat D genome Aegilops tauschii.</title>
        <authorList>
            <person name="Luo M.C."/>
            <person name="Gu Y.Q."/>
            <person name="Puiu D."/>
            <person name="Wang H."/>
            <person name="Twardziok S.O."/>
            <person name="Deal K.R."/>
            <person name="Huo N."/>
            <person name="Zhu T."/>
            <person name="Wang L."/>
            <person name="Wang Y."/>
            <person name="McGuire P.E."/>
            <person name="Liu S."/>
            <person name="Long H."/>
            <person name="Ramasamy R.K."/>
            <person name="Rodriguez J.C."/>
            <person name="Van S.L."/>
            <person name="Yuan L."/>
            <person name="Wang Z."/>
            <person name="Xia Z."/>
            <person name="Xiao L."/>
            <person name="Anderson O.D."/>
            <person name="Ouyang S."/>
            <person name="Liang Y."/>
            <person name="Zimin A.V."/>
            <person name="Pertea G."/>
            <person name="Qi P."/>
            <person name="Bennetzen J.L."/>
            <person name="Dai X."/>
            <person name="Dawson M.W."/>
            <person name="Muller H.G."/>
            <person name="Kugler K."/>
            <person name="Rivarola-Duarte L."/>
            <person name="Spannagl M."/>
            <person name="Mayer K.F.X."/>
            <person name="Lu F.H."/>
            <person name="Bevan M.W."/>
            <person name="Leroy P."/>
            <person name="Li P."/>
            <person name="You F.M."/>
            <person name="Sun Q."/>
            <person name="Liu Z."/>
            <person name="Lyons E."/>
            <person name="Wicker T."/>
            <person name="Salzberg S.L."/>
            <person name="Devos K.M."/>
            <person name="Dvorak J."/>
        </authorList>
    </citation>
    <scope>NUCLEOTIDE SEQUENCE [LARGE SCALE GENOMIC DNA]</scope>
    <source>
        <strain evidence="2">cv. AL8/78</strain>
    </source>
</reference>
<dbReference type="GO" id="GO:0005634">
    <property type="term" value="C:nucleus"/>
    <property type="evidence" value="ECO:0007669"/>
    <property type="project" value="UniProtKB-SubCell"/>
</dbReference>